<dbReference type="EMBL" id="JAPQER010000001">
    <property type="protein sequence ID" value="MCY6483349.1"/>
    <property type="molecule type" value="Genomic_DNA"/>
</dbReference>
<dbReference type="Pfam" id="PF19652">
    <property type="entry name" value="DUF6155"/>
    <property type="match status" value="1"/>
</dbReference>
<proteinExistence type="predicted"/>
<reference evidence="1" key="1">
    <citation type="submission" date="2022-12" db="EMBL/GenBank/DDBJ databases">
        <authorList>
            <person name="Wang J."/>
        </authorList>
    </citation>
    <scope>NUCLEOTIDE SEQUENCE</scope>
    <source>
        <strain evidence="1">HY-45-18</strain>
    </source>
</reference>
<keyword evidence="2" id="KW-1185">Reference proteome</keyword>
<organism evidence="1 2">
    <name type="scientific">Clostridium aestuarii</name>
    <dbReference type="NCBI Taxonomy" id="338193"/>
    <lineage>
        <taxon>Bacteria</taxon>
        <taxon>Bacillati</taxon>
        <taxon>Bacillota</taxon>
        <taxon>Clostridia</taxon>
        <taxon>Eubacteriales</taxon>
        <taxon>Clostridiaceae</taxon>
        <taxon>Clostridium</taxon>
    </lineage>
</organism>
<sequence>MNNINIYQLNEHIDYLSKDELKEEVIELFKFFTDVKEYYSLKINPELEEKILEKYKKIIKEEFFPHDGEGKMRYSVVSKAIMDFQRITSSKAKTAELMLYYVENALKFMNYHGNVQEEFYINIEGVFDKALNYISKNNLEDQFHEKVGAIVEKSKEIGFEFMDSMIEIFDSYYTI</sequence>
<gene>
    <name evidence="1" type="ORF">OW763_03130</name>
</gene>
<evidence type="ECO:0000313" key="2">
    <source>
        <dbReference type="Proteomes" id="UP001078443"/>
    </source>
</evidence>
<protein>
    <submittedName>
        <fullName evidence="1">DUF6155 family protein</fullName>
    </submittedName>
</protein>
<evidence type="ECO:0000313" key="1">
    <source>
        <dbReference type="EMBL" id="MCY6483349.1"/>
    </source>
</evidence>
<comment type="caution">
    <text evidence="1">The sequence shown here is derived from an EMBL/GenBank/DDBJ whole genome shotgun (WGS) entry which is preliminary data.</text>
</comment>
<name>A0ABT4CWH6_9CLOT</name>
<dbReference type="Proteomes" id="UP001078443">
    <property type="component" value="Unassembled WGS sequence"/>
</dbReference>
<accession>A0ABT4CWH6</accession>
<dbReference type="RefSeq" id="WP_268039601.1">
    <property type="nucleotide sequence ID" value="NZ_JAPQER010000001.1"/>
</dbReference>
<dbReference type="InterPro" id="IPR046153">
    <property type="entry name" value="DUF6155"/>
</dbReference>